<keyword evidence="5" id="KW-0239">DNA-directed DNA polymerase</keyword>
<dbReference type="GO" id="GO:0032259">
    <property type="term" value="P:methylation"/>
    <property type="evidence" value="ECO:0007669"/>
    <property type="project" value="UniProtKB-KW"/>
</dbReference>
<evidence type="ECO:0000256" key="1">
    <source>
        <dbReference type="ARBA" id="ARBA00010945"/>
    </source>
</evidence>
<dbReference type="GO" id="GO:0009432">
    <property type="term" value="P:SOS response"/>
    <property type="evidence" value="ECO:0007669"/>
    <property type="project" value="TreeGrafter"/>
</dbReference>
<dbReference type="PANTHER" id="PTHR11076">
    <property type="entry name" value="DNA REPAIR POLYMERASE UMUC / TRANSFERASE FAMILY MEMBER"/>
    <property type="match status" value="1"/>
</dbReference>
<evidence type="ECO:0000313" key="9">
    <source>
        <dbReference type="EMBL" id="HJB06269.1"/>
    </source>
</evidence>
<dbReference type="GO" id="GO:0003684">
    <property type="term" value="F:damaged DNA binding"/>
    <property type="evidence" value="ECO:0007669"/>
    <property type="project" value="InterPro"/>
</dbReference>
<keyword evidence="5" id="KW-0808">Transferase</keyword>
<dbReference type="GO" id="GO:0003887">
    <property type="term" value="F:DNA-directed DNA polymerase activity"/>
    <property type="evidence" value="ECO:0007669"/>
    <property type="project" value="UniProtKB-KW"/>
</dbReference>
<dbReference type="GO" id="GO:0006281">
    <property type="term" value="P:DNA repair"/>
    <property type="evidence" value="ECO:0007669"/>
    <property type="project" value="InterPro"/>
</dbReference>
<evidence type="ECO:0000256" key="5">
    <source>
        <dbReference type="ARBA" id="ARBA00022932"/>
    </source>
</evidence>
<dbReference type="GO" id="GO:0042276">
    <property type="term" value="P:error-prone translesion synthesis"/>
    <property type="evidence" value="ECO:0007669"/>
    <property type="project" value="TreeGrafter"/>
</dbReference>
<evidence type="ECO:0000256" key="6">
    <source>
        <dbReference type="SAM" id="Coils"/>
    </source>
</evidence>
<dbReference type="GO" id="GO:0005829">
    <property type="term" value="C:cytosol"/>
    <property type="evidence" value="ECO:0007669"/>
    <property type="project" value="TreeGrafter"/>
</dbReference>
<dbReference type="Pfam" id="PF11799">
    <property type="entry name" value="IMS_C"/>
    <property type="match status" value="1"/>
</dbReference>
<dbReference type="AlphaFoldDB" id="A0A9D2L5D9"/>
<dbReference type="Pfam" id="PF00817">
    <property type="entry name" value="IMS"/>
    <property type="match status" value="1"/>
</dbReference>
<gene>
    <name evidence="9" type="ORF">H9716_00160</name>
</gene>
<feature type="domain" description="UmuC" evidence="8">
    <location>
        <begin position="13"/>
        <end position="241"/>
    </location>
</feature>
<name>A0A9D2L5D9_9FIRM</name>
<evidence type="ECO:0000256" key="4">
    <source>
        <dbReference type="ARBA" id="ARBA00022763"/>
    </source>
</evidence>
<dbReference type="InterPro" id="IPR001126">
    <property type="entry name" value="UmuC"/>
</dbReference>
<dbReference type="EMBL" id="DWYS01000001">
    <property type="protein sequence ID" value="HJB06269.1"/>
    <property type="molecule type" value="Genomic_DNA"/>
</dbReference>
<proteinExistence type="inferred from homology"/>
<feature type="region of interest" description="Disordered" evidence="7">
    <location>
        <begin position="494"/>
        <end position="517"/>
    </location>
</feature>
<dbReference type="SUPFAM" id="SSF56672">
    <property type="entry name" value="DNA/RNA polymerases"/>
    <property type="match status" value="1"/>
</dbReference>
<evidence type="ECO:0000256" key="2">
    <source>
        <dbReference type="ARBA" id="ARBA00022457"/>
    </source>
</evidence>
<evidence type="ECO:0000313" key="10">
    <source>
        <dbReference type="Proteomes" id="UP000886804"/>
    </source>
</evidence>
<reference evidence="9" key="2">
    <citation type="submission" date="2021-04" db="EMBL/GenBank/DDBJ databases">
        <authorList>
            <person name="Gilroy R."/>
        </authorList>
    </citation>
    <scope>NUCLEOTIDE SEQUENCE</scope>
    <source>
        <strain evidence="9">CHK188-4685</strain>
    </source>
</reference>
<comment type="caution">
    <text evidence="9">The sequence shown here is derived from an EMBL/GenBank/DDBJ whole genome shotgun (WGS) entry which is preliminary data.</text>
</comment>
<keyword evidence="6" id="KW-0175">Coiled coil</keyword>
<dbReference type="InterPro" id="IPR050116">
    <property type="entry name" value="DNA_polymerase-Y"/>
</dbReference>
<keyword evidence="9" id="KW-0489">Methyltransferase</keyword>
<dbReference type="InterPro" id="IPR017961">
    <property type="entry name" value="DNA_pol_Y-fam_little_finger"/>
</dbReference>
<dbReference type="Gene3D" id="3.40.1170.60">
    <property type="match status" value="1"/>
</dbReference>
<comment type="similarity">
    <text evidence="1">Belongs to the DNA polymerase type-Y family.</text>
</comment>
<accession>A0A9D2L5D9</accession>
<reference evidence="9" key="1">
    <citation type="journal article" date="2021" name="PeerJ">
        <title>Extensive microbial diversity within the chicken gut microbiome revealed by metagenomics and culture.</title>
        <authorList>
            <person name="Gilroy R."/>
            <person name="Ravi A."/>
            <person name="Getino M."/>
            <person name="Pursley I."/>
            <person name="Horton D.L."/>
            <person name="Alikhan N.F."/>
            <person name="Baker D."/>
            <person name="Gharbi K."/>
            <person name="Hall N."/>
            <person name="Watson M."/>
            <person name="Adriaenssens E.M."/>
            <person name="Foster-Nyarko E."/>
            <person name="Jarju S."/>
            <person name="Secka A."/>
            <person name="Antonio M."/>
            <person name="Oren A."/>
            <person name="Chaudhuri R.R."/>
            <person name="La Ragione R."/>
            <person name="Hildebrand F."/>
            <person name="Pallen M.J."/>
        </authorList>
    </citation>
    <scope>NUCLEOTIDE SEQUENCE</scope>
    <source>
        <strain evidence="9">CHK188-4685</strain>
    </source>
</reference>
<dbReference type="InterPro" id="IPR043502">
    <property type="entry name" value="DNA/RNA_pol_sf"/>
</dbReference>
<feature type="coiled-coil region" evidence="6">
    <location>
        <begin position="455"/>
        <end position="483"/>
    </location>
</feature>
<dbReference type="Gene3D" id="3.30.70.270">
    <property type="match status" value="1"/>
</dbReference>
<evidence type="ECO:0000256" key="7">
    <source>
        <dbReference type="SAM" id="MobiDB-lite"/>
    </source>
</evidence>
<dbReference type="GO" id="GO:0008168">
    <property type="term" value="F:methyltransferase activity"/>
    <property type="evidence" value="ECO:0007669"/>
    <property type="project" value="UniProtKB-KW"/>
</dbReference>
<dbReference type="Gene3D" id="1.10.150.20">
    <property type="entry name" value="5' to 3' exonuclease, C-terminal subdomain"/>
    <property type="match status" value="1"/>
</dbReference>
<dbReference type="PANTHER" id="PTHR11076:SF35">
    <property type="entry name" value="DNA REPAIR PROTEIN HOMOLOG YOBH"/>
    <property type="match status" value="1"/>
</dbReference>
<keyword evidence="4" id="KW-0227">DNA damage</keyword>
<keyword evidence="2" id="KW-0515">Mutator protein</keyword>
<dbReference type="InterPro" id="IPR043128">
    <property type="entry name" value="Rev_trsase/Diguanyl_cyclase"/>
</dbReference>
<keyword evidence="3" id="KW-0548">Nucleotidyltransferase</keyword>
<protein>
    <submittedName>
        <fullName evidence="9">DNA methylase</fullName>
    </submittedName>
</protein>
<evidence type="ECO:0000256" key="3">
    <source>
        <dbReference type="ARBA" id="ARBA00022695"/>
    </source>
</evidence>
<dbReference type="PROSITE" id="PS50173">
    <property type="entry name" value="UMUC"/>
    <property type="match status" value="1"/>
</dbReference>
<organism evidence="9 10">
    <name type="scientific">Candidatus Enterocloster faecavium</name>
    <dbReference type="NCBI Taxonomy" id="2838560"/>
    <lineage>
        <taxon>Bacteria</taxon>
        <taxon>Bacillati</taxon>
        <taxon>Bacillota</taxon>
        <taxon>Clostridia</taxon>
        <taxon>Lachnospirales</taxon>
        <taxon>Lachnospiraceae</taxon>
        <taxon>Enterocloster</taxon>
    </lineage>
</organism>
<sequence>MGGNRLNQEEPAYIAIDLKSFYASVECRERGLDPMTTNLVVADVSRTEKTICLAVSPSLKACGISGRPRLFQVMEQVKKVNMERKGRAPGHRFRDISWDARALKEDPSLELSYLIATPRMALYMKYSTDIYGIYLKYIAPEDIHVYSIDEVMMDASRYRTLYGMTARQLASAMIRDVQETTGITAAAGIGTNLYLCKVAMDIGAKHAAPDANGVRIAQLDERSYRRLLWTYRPLTDFWRVGRGTARKLEEVGLYTMGDIARCSLGKPSDYYNEDLLYRMFGVNAQLLIDHAWGWEPCTMADIKAYRPKNNSLVAGQVLSRPYTWEEARLVAKEMADSLALDLTARKQVTAQLVLTAGYDLENLKGHKAEEGQTGEEYEGEITRDRYGRRVPRHGHGTIHLKRPTSSSREIMEAVLELFDREVDQKLLVRRLTIAAEGVRAEEEVQEGAWEQLELFAQDQSEKEDEEQERRQKREKRLQEAVLEMKQKFGKNAVLKGMSLEEGATAQERNRQIGGHRA</sequence>
<evidence type="ECO:0000259" key="8">
    <source>
        <dbReference type="PROSITE" id="PS50173"/>
    </source>
</evidence>
<dbReference type="Proteomes" id="UP000886804">
    <property type="component" value="Unassembled WGS sequence"/>
</dbReference>